<evidence type="ECO:0000256" key="1">
    <source>
        <dbReference type="SAM" id="Coils"/>
    </source>
</evidence>
<reference evidence="4" key="1">
    <citation type="journal article" date="2020" name="Stud. Mycol.">
        <title>101 Dothideomycetes genomes: a test case for predicting lifestyles and emergence of pathogens.</title>
        <authorList>
            <person name="Haridas S."/>
            <person name="Albert R."/>
            <person name="Binder M."/>
            <person name="Bloem J."/>
            <person name="Labutti K."/>
            <person name="Salamov A."/>
            <person name="Andreopoulos B."/>
            <person name="Baker S."/>
            <person name="Barry K."/>
            <person name="Bills G."/>
            <person name="Bluhm B."/>
            <person name="Cannon C."/>
            <person name="Castanera R."/>
            <person name="Culley D."/>
            <person name="Daum C."/>
            <person name="Ezra D."/>
            <person name="Gonzalez J."/>
            <person name="Henrissat B."/>
            <person name="Kuo A."/>
            <person name="Liang C."/>
            <person name="Lipzen A."/>
            <person name="Lutzoni F."/>
            <person name="Magnuson J."/>
            <person name="Mondo S."/>
            <person name="Nolan M."/>
            <person name="Ohm R."/>
            <person name="Pangilinan J."/>
            <person name="Park H.-J."/>
            <person name="Ramirez L."/>
            <person name="Alfaro M."/>
            <person name="Sun H."/>
            <person name="Tritt A."/>
            <person name="Yoshinaga Y."/>
            <person name="Zwiers L.-H."/>
            <person name="Turgeon B."/>
            <person name="Goodwin S."/>
            <person name="Spatafora J."/>
            <person name="Crous P."/>
            <person name="Grigoriev I."/>
        </authorList>
    </citation>
    <scope>NUCLEOTIDE SEQUENCE</scope>
    <source>
        <strain evidence="4">CBS 175.79</strain>
    </source>
</reference>
<dbReference type="Pfam" id="PF00566">
    <property type="entry name" value="RabGAP-TBC"/>
    <property type="match status" value="1"/>
</dbReference>
<feature type="compositionally biased region" description="Low complexity" evidence="2">
    <location>
        <begin position="85"/>
        <end position="95"/>
    </location>
</feature>
<dbReference type="Gene3D" id="1.10.472.80">
    <property type="entry name" value="Ypt/Rab-GAP domain of gyp1p, domain 3"/>
    <property type="match status" value="1"/>
</dbReference>
<dbReference type="InterPro" id="IPR050302">
    <property type="entry name" value="Rab_GAP_TBC_domain"/>
</dbReference>
<feature type="region of interest" description="Disordered" evidence="2">
    <location>
        <begin position="59"/>
        <end position="147"/>
    </location>
</feature>
<sequence length="838" mass="92912">MPTTLFVRQQHLRSGPDDDEHEHEHQHLEYSSSHLDCDYLQHKTALYIISEHEYVRSLSSPAPQCESRRIKAPPSRLSSRRSLHSHSQLPPSSLRKPPRPLMATVSYNDASSMALGGPPGSPPDLTNSKSSKSSSVRSSTLSDIMGPTDLSHFEEINLDDLQGASGPNTFPMPVSSSNRILYEANNNQSSLPGARGLPHVHSSSSFRDLTAVSKPRYPNLKAQPNVANRPQLPQPGAPGQHMRRGFTSPSAPSLTSLSIPVRKSRSRSPSPSNSHASSAAPRTLSSRRSSRNLDVSPSSTFNPRRQSWQHSARKTIKELEAECDDDGDDDLPDDAYLWGVPISPRPTQERSPAPSASNSPPQSSASIASSRPSSKRGSPTSFTASPGISPRRSSQSPSPISTVSENLPPQQLQRQRTQVWEDTYNTLDADGRKLTEALEEYETELERHQEIQRQKPSLTRSASVNTPKAAAILPPVRKSDPLIDPFQPSAEKQKYLSRTRPSWLPPKDPKEEKKHLKEYQKMHERIEQAVRLAAQKDEGEKLARETAERKKAEVWENLLPKWETETASKDGKAQYRKLWWNGIPPKYRGAVWKKAIGNELGISETTFRVALEKAHAELRALGDNAFEGRAPVVVDNTRLVFPDLKMFAPTSPAGEEQPLHKELVNVCLAYMSYRPDVDTLAGVHYIAGLFLLNMSPADTFICLGNLLNRPMPLSLLLNDHNGITAAYDATLSALYKKAPSLAKHLAELRVEPHNYLYPMFSSLFCDRLDIEHAARVMDLYAIEGDKIPPRVAVAVLGILEVRLYQGGVEDVIRNLNSKDIKLSPDEFSGKVYEAGKSA</sequence>
<feature type="compositionally biased region" description="Low complexity" evidence="2">
    <location>
        <begin position="267"/>
        <end position="287"/>
    </location>
</feature>
<feature type="domain" description="Rab-GAP TBC" evidence="3">
    <location>
        <begin position="582"/>
        <end position="784"/>
    </location>
</feature>
<dbReference type="PANTHER" id="PTHR47219:SF9">
    <property type="entry name" value="GTPASE ACTIVATING PROTEIN AND CENTROSOME-ASSOCIATED, ISOFORM B"/>
    <property type="match status" value="1"/>
</dbReference>
<organism evidence="4 5">
    <name type="scientific">Aaosphaeria arxii CBS 175.79</name>
    <dbReference type="NCBI Taxonomy" id="1450172"/>
    <lineage>
        <taxon>Eukaryota</taxon>
        <taxon>Fungi</taxon>
        <taxon>Dikarya</taxon>
        <taxon>Ascomycota</taxon>
        <taxon>Pezizomycotina</taxon>
        <taxon>Dothideomycetes</taxon>
        <taxon>Pleosporomycetidae</taxon>
        <taxon>Pleosporales</taxon>
        <taxon>Pleosporales incertae sedis</taxon>
        <taxon>Aaosphaeria</taxon>
    </lineage>
</organism>
<feature type="region of interest" description="Disordered" evidence="2">
    <location>
        <begin position="476"/>
        <end position="514"/>
    </location>
</feature>
<dbReference type="GeneID" id="54279693"/>
<dbReference type="SMART" id="SM00164">
    <property type="entry name" value="TBC"/>
    <property type="match status" value="1"/>
</dbReference>
<feature type="compositionally biased region" description="Low complexity" evidence="2">
    <location>
        <begin position="247"/>
        <end position="258"/>
    </location>
</feature>
<dbReference type="Proteomes" id="UP000799778">
    <property type="component" value="Unassembled WGS sequence"/>
</dbReference>
<feature type="coiled-coil region" evidence="1">
    <location>
        <begin position="424"/>
        <end position="454"/>
    </location>
</feature>
<name>A0A6A5XMU0_9PLEO</name>
<keyword evidence="5" id="KW-1185">Reference proteome</keyword>
<feature type="compositionally biased region" description="Low complexity" evidence="2">
    <location>
        <begin position="128"/>
        <end position="142"/>
    </location>
</feature>
<dbReference type="Gene3D" id="1.10.8.270">
    <property type="entry name" value="putative rabgap domain of human tbc1 domain family member 14 like domains"/>
    <property type="match status" value="1"/>
</dbReference>
<protein>
    <recommendedName>
        <fullName evidence="3">Rab-GAP TBC domain-containing protein</fullName>
    </recommendedName>
</protein>
<evidence type="ECO:0000313" key="4">
    <source>
        <dbReference type="EMBL" id="KAF2013654.1"/>
    </source>
</evidence>
<dbReference type="EMBL" id="ML978071">
    <property type="protein sequence ID" value="KAF2013654.1"/>
    <property type="molecule type" value="Genomic_DNA"/>
</dbReference>
<dbReference type="SUPFAM" id="SSF47923">
    <property type="entry name" value="Ypt/Rab-GAP domain of gyp1p"/>
    <property type="match status" value="2"/>
</dbReference>
<dbReference type="GO" id="GO:0005096">
    <property type="term" value="F:GTPase activator activity"/>
    <property type="evidence" value="ECO:0007669"/>
    <property type="project" value="TreeGrafter"/>
</dbReference>
<dbReference type="PROSITE" id="PS50086">
    <property type="entry name" value="TBC_RABGAP"/>
    <property type="match status" value="1"/>
</dbReference>
<keyword evidence="1" id="KW-0175">Coiled coil</keyword>
<gene>
    <name evidence="4" type="ORF">BU24DRAFT_242354</name>
</gene>
<evidence type="ECO:0000256" key="2">
    <source>
        <dbReference type="SAM" id="MobiDB-lite"/>
    </source>
</evidence>
<feature type="compositionally biased region" description="Low complexity" evidence="2">
    <location>
        <begin position="350"/>
        <end position="416"/>
    </location>
</feature>
<evidence type="ECO:0000313" key="5">
    <source>
        <dbReference type="Proteomes" id="UP000799778"/>
    </source>
</evidence>
<accession>A0A6A5XMU0</accession>
<evidence type="ECO:0000259" key="3">
    <source>
        <dbReference type="PROSITE" id="PS50086"/>
    </source>
</evidence>
<dbReference type="OrthoDB" id="289721at2759"/>
<feature type="compositionally biased region" description="Polar residues" evidence="2">
    <location>
        <begin position="292"/>
        <end position="310"/>
    </location>
</feature>
<dbReference type="RefSeq" id="XP_033381993.1">
    <property type="nucleotide sequence ID" value="XM_033522296.1"/>
</dbReference>
<feature type="region of interest" description="Disordered" evidence="2">
    <location>
        <begin position="218"/>
        <end position="418"/>
    </location>
</feature>
<dbReference type="AlphaFoldDB" id="A0A6A5XMU0"/>
<dbReference type="GO" id="GO:0031267">
    <property type="term" value="F:small GTPase binding"/>
    <property type="evidence" value="ECO:0007669"/>
    <property type="project" value="TreeGrafter"/>
</dbReference>
<dbReference type="InterPro" id="IPR035969">
    <property type="entry name" value="Rab-GAP_TBC_sf"/>
</dbReference>
<dbReference type="Gene3D" id="1.10.10.750">
    <property type="entry name" value="Ypt/Rab-GAP domain of gyp1p, domain 1"/>
    <property type="match status" value="1"/>
</dbReference>
<proteinExistence type="predicted"/>
<feature type="compositionally biased region" description="Acidic residues" evidence="2">
    <location>
        <begin position="321"/>
        <end position="333"/>
    </location>
</feature>
<dbReference type="InterPro" id="IPR000195">
    <property type="entry name" value="Rab-GAP-TBC_dom"/>
</dbReference>
<dbReference type="PANTHER" id="PTHR47219">
    <property type="entry name" value="RAB GTPASE-ACTIVATING PROTEIN 1-LIKE"/>
    <property type="match status" value="1"/>
</dbReference>